<feature type="domain" description="HTH merR-type" evidence="5">
    <location>
        <begin position="120"/>
        <end position="174"/>
    </location>
</feature>
<evidence type="ECO:0000256" key="2">
    <source>
        <dbReference type="ARBA" id="ARBA00023015"/>
    </source>
</evidence>
<protein>
    <submittedName>
        <fullName evidence="6">MerR family DNA-binding transcriptional regulator</fullName>
    </submittedName>
</protein>
<dbReference type="PANTHER" id="PTHR30204:SF69">
    <property type="entry name" value="MERR-FAMILY TRANSCRIPTIONAL REGULATOR"/>
    <property type="match status" value="1"/>
</dbReference>
<proteinExistence type="predicted"/>
<dbReference type="GO" id="GO:0003700">
    <property type="term" value="F:DNA-binding transcription factor activity"/>
    <property type="evidence" value="ECO:0007669"/>
    <property type="project" value="InterPro"/>
</dbReference>
<accession>A0A6G4A1X5</accession>
<dbReference type="GO" id="GO:0003677">
    <property type="term" value="F:DNA binding"/>
    <property type="evidence" value="ECO:0007669"/>
    <property type="project" value="UniProtKB-KW"/>
</dbReference>
<keyword evidence="2" id="KW-0805">Transcription regulation</keyword>
<evidence type="ECO:0000256" key="1">
    <source>
        <dbReference type="ARBA" id="ARBA00022491"/>
    </source>
</evidence>
<evidence type="ECO:0000256" key="4">
    <source>
        <dbReference type="ARBA" id="ARBA00023163"/>
    </source>
</evidence>
<name>A0A6G4A1X5_9BACL</name>
<evidence type="ECO:0000256" key="3">
    <source>
        <dbReference type="ARBA" id="ARBA00023125"/>
    </source>
</evidence>
<gene>
    <name evidence="6" type="ORF">GK047_16725</name>
</gene>
<keyword evidence="1" id="KW-0678">Repressor</keyword>
<keyword evidence="3 6" id="KW-0238">DNA-binding</keyword>
<dbReference type="Pfam" id="PF00376">
    <property type="entry name" value="MerR"/>
    <property type="match status" value="2"/>
</dbReference>
<dbReference type="PROSITE" id="PS50937">
    <property type="entry name" value="HTH_MERR_2"/>
    <property type="match status" value="2"/>
</dbReference>
<dbReference type="SUPFAM" id="SSF46955">
    <property type="entry name" value="Putative DNA-binding domain"/>
    <property type="match status" value="2"/>
</dbReference>
<dbReference type="Gene3D" id="1.10.1660.10">
    <property type="match status" value="2"/>
</dbReference>
<dbReference type="PANTHER" id="PTHR30204">
    <property type="entry name" value="REDOX-CYCLING DRUG-SENSING TRANSCRIPTIONAL ACTIVATOR SOXR"/>
    <property type="match status" value="1"/>
</dbReference>
<comment type="caution">
    <text evidence="6">The sequence shown here is derived from an EMBL/GenBank/DDBJ whole genome shotgun (WGS) entry which is preliminary data.</text>
</comment>
<reference evidence="6" key="1">
    <citation type="submission" date="2020-02" db="EMBL/GenBank/DDBJ databases">
        <authorList>
            <person name="Shen X.-R."/>
            <person name="Zhang Y.-X."/>
        </authorList>
    </citation>
    <scope>NUCLEOTIDE SEQUENCE</scope>
    <source>
        <strain evidence="6">SYP-B3998</strain>
    </source>
</reference>
<dbReference type="InterPro" id="IPR000551">
    <property type="entry name" value="MerR-type_HTH_dom"/>
</dbReference>
<dbReference type="InterPro" id="IPR047057">
    <property type="entry name" value="MerR_fam"/>
</dbReference>
<keyword evidence="4" id="KW-0804">Transcription</keyword>
<dbReference type="AlphaFoldDB" id="A0A6G4A1X5"/>
<evidence type="ECO:0000313" key="6">
    <source>
        <dbReference type="EMBL" id="NEW07647.1"/>
    </source>
</evidence>
<dbReference type="EMBL" id="JAAIKC010000006">
    <property type="protein sequence ID" value="NEW07647.1"/>
    <property type="molecule type" value="Genomic_DNA"/>
</dbReference>
<dbReference type="SMART" id="SM00422">
    <property type="entry name" value="HTH_MERR"/>
    <property type="match status" value="2"/>
</dbReference>
<evidence type="ECO:0000259" key="5">
    <source>
        <dbReference type="PROSITE" id="PS50937"/>
    </source>
</evidence>
<organism evidence="6">
    <name type="scientific">Paenibacillus sp. SYP-B3998</name>
    <dbReference type="NCBI Taxonomy" id="2678564"/>
    <lineage>
        <taxon>Bacteria</taxon>
        <taxon>Bacillati</taxon>
        <taxon>Bacillota</taxon>
        <taxon>Bacilli</taxon>
        <taxon>Bacillales</taxon>
        <taxon>Paenibacillaceae</taxon>
        <taxon>Paenibacillus</taxon>
    </lineage>
</organism>
<feature type="domain" description="HTH merR-type" evidence="5">
    <location>
        <begin position="8"/>
        <end position="70"/>
    </location>
</feature>
<sequence>MPLRPIDIARKLKISTSALRNYEDLGIVPPTERSSSGYRIYTKEHVAYFECIQAMSPGFGMKVASEVLRKIQSKEVNAALWMVNEVQANLHRDKTIMEKTIQILETQQLPLPDSSQTETWLTIGEVSAETGIPCSAIRHWDKIGLITSSRDQRNGYRLFNRSQIRKILLLRTFRSTVYSLDVVELKKNIAEMDHTDVEHAIRIAKDSLNYLNKINQLQLRGGKYLYDLCRSLNLLN</sequence>
<dbReference type="InterPro" id="IPR009061">
    <property type="entry name" value="DNA-bd_dom_put_sf"/>
</dbReference>